<evidence type="ECO:0000256" key="7">
    <source>
        <dbReference type="PROSITE-ProRule" id="PRU00339"/>
    </source>
</evidence>
<proteinExistence type="predicted"/>
<keyword evidence="2" id="KW-0677">Repeat</keyword>
<evidence type="ECO:0000256" key="5">
    <source>
        <dbReference type="ARBA" id="ARBA00022803"/>
    </source>
</evidence>
<dbReference type="GO" id="GO:0051301">
    <property type="term" value="P:cell division"/>
    <property type="evidence" value="ECO:0007669"/>
    <property type="project" value="UniProtKB-KW"/>
</dbReference>
<evidence type="ECO:0000256" key="4">
    <source>
        <dbReference type="ARBA" id="ARBA00022786"/>
    </source>
</evidence>
<name>A0AAV7XBZ3_9NEOP</name>
<dbReference type="Pfam" id="PF13424">
    <property type="entry name" value="TPR_12"/>
    <property type="match status" value="1"/>
</dbReference>
<dbReference type="GO" id="GO:0045842">
    <property type="term" value="P:positive regulation of mitotic metaphase/anaphase transition"/>
    <property type="evidence" value="ECO:0007669"/>
    <property type="project" value="TreeGrafter"/>
</dbReference>
<evidence type="ECO:0000256" key="8">
    <source>
        <dbReference type="SAM" id="MobiDB-lite"/>
    </source>
</evidence>
<evidence type="ECO:0000256" key="3">
    <source>
        <dbReference type="ARBA" id="ARBA00022776"/>
    </source>
</evidence>
<keyword evidence="6" id="KW-0131">Cell cycle</keyword>
<reference evidence="9" key="1">
    <citation type="submission" date="2022-12" db="EMBL/GenBank/DDBJ databases">
        <title>Chromosome-level genome assembly of the bean flower thrips Megalurothrips usitatus.</title>
        <authorList>
            <person name="Ma L."/>
            <person name="Liu Q."/>
            <person name="Li H."/>
            <person name="Cai W."/>
        </authorList>
    </citation>
    <scope>NUCLEOTIDE SEQUENCE</scope>
    <source>
        <strain evidence="9">Cailab_2022a</strain>
    </source>
</reference>
<sequence length="703" mass="79292">MGRFCRTLVERVNNPALAEVKMAGAGEMDYEMKNPSEHLNVDILRKLVRSYLDLHQYNAALFWADKVVSLTNDNPKDVYWLAQCMFHLRQYHRAVHLIQSKDLDKTHPLCHYLTVRSLLAAGGYSDALQLLTIVENDNSLSRTTRVISLDSPGDGTMDPDCPANLQSSILFIKGQVLEAMDNRELAADCYRQALRSDVYCYEAFDALVQHHMLSSWEEMELLDSIPYSEQCKTPAEAKFLRQLYEIKLNKYQGPYQLAPRPLEIGTITSPNPTDQPFKAKWALDISQSPCDPQKQPTPQLLFDNPDNLVVKLLPTNLDVLVAKAERLFYNCKFQSSLKLTEEVLKKDPHHSNCLCVHIGCLVELKKSNQLFYLAHGLVDLHPEMAISWFAVGCYYYIIGKSDPARRYLTKATVLDRLFGPAWLAFGHSFAAENEHDQAMSAYFKASQLMKGCHLPLLYIGLECGLTNSVMLADKFFLQAQSIAPNDPFVMHELGVIAFQNQEYDRAEKHFEEALKLVRSIDDSVAEKWEPLLNNLGHVSRKRCKFAEALDYHQQALVLRPLNPSTFSAMGYAHAMMGNTLEAVDCFHKALGLRRDDTFSTTMLNNVIEQLIDDTKPFQGAPEKLPVFKGKKTPTSRVHRIISYDDQNPDDSSMNIDEEGDSAAPIMGETANDSELINVTAGSSASFEVEMQDTSSQVLDKTSP</sequence>
<feature type="region of interest" description="Disordered" evidence="8">
    <location>
        <begin position="684"/>
        <end position="703"/>
    </location>
</feature>
<evidence type="ECO:0000256" key="6">
    <source>
        <dbReference type="ARBA" id="ARBA00023306"/>
    </source>
</evidence>
<dbReference type="InterPro" id="IPR019734">
    <property type="entry name" value="TPR_rpt"/>
</dbReference>
<keyword evidence="1" id="KW-0132">Cell division</keyword>
<dbReference type="GO" id="GO:0016567">
    <property type="term" value="P:protein ubiquitination"/>
    <property type="evidence" value="ECO:0007669"/>
    <property type="project" value="TreeGrafter"/>
</dbReference>
<feature type="repeat" description="TPR" evidence="7">
    <location>
        <begin position="487"/>
        <end position="520"/>
    </location>
</feature>
<dbReference type="SMART" id="SM00028">
    <property type="entry name" value="TPR"/>
    <property type="match status" value="9"/>
</dbReference>
<feature type="region of interest" description="Disordered" evidence="8">
    <location>
        <begin position="643"/>
        <end position="673"/>
    </location>
</feature>
<evidence type="ECO:0000256" key="2">
    <source>
        <dbReference type="ARBA" id="ARBA00022737"/>
    </source>
</evidence>
<dbReference type="Gene3D" id="1.25.40.10">
    <property type="entry name" value="Tetratricopeptide repeat domain"/>
    <property type="match status" value="1"/>
</dbReference>
<dbReference type="PROSITE" id="PS50005">
    <property type="entry name" value="TPR"/>
    <property type="match status" value="3"/>
</dbReference>
<keyword evidence="3" id="KW-0498">Mitosis</keyword>
<accession>A0AAV7XBZ3</accession>
<protein>
    <recommendedName>
        <fullName evidence="11">Cell division cycle protein 16 homolog</fullName>
    </recommendedName>
</protein>
<keyword evidence="4" id="KW-0833">Ubl conjugation pathway</keyword>
<gene>
    <name evidence="9" type="ORF">ONE63_004065</name>
</gene>
<dbReference type="GO" id="GO:0005680">
    <property type="term" value="C:anaphase-promoting complex"/>
    <property type="evidence" value="ECO:0007669"/>
    <property type="project" value="TreeGrafter"/>
</dbReference>
<dbReference type="Pfam" id="PF13181">
    <property type="entry name" value="TPR_8"/>
    <property type="match status" value="1"/>
</dbReference>
<evidence type="ECO:0008006" key="11">
    <source>
        <dbReference type="Google" id="ProtNLM"/>
    </source>
</evidence>
<organism evidence="9 10">
    <name type="scientific">Megalurothrips usitatus</name>
    <name type="common">bean blossom thrips</name>
    <dbReference type="NCBI Taxonomy" id="439358"/>
    <lineage>
        <taxon>Eukaryota</taxon>
        <taxon>Metazoa</taxon>
        <taxon>Ecdysozoa</taxon>
        <taxon>Arthropoda</taxon>
        <taxon>Hexapoda</taxon>
        <taxon>Insecta</taxon>
        <taxon>Pterygota</taxon>
        <taxon>Neoptera</taxon>
        <taxon>Paraneoptera</taxon>
        <taxon>Thysanoptera</taxon>
        <taxon>Terebrantia</taxon>
        <taxon>Thripoidea</taxon>
        <taxon>Thripidae</taxon>
        <taxon>Megalurothrips</taxon>
    </lineage>
</organism>
<dbReference type="InterPro" id="IPR011990">
    <property type="entry name" value="TPR-like_helical_dom_sf"/>
</dbReference>
<keyword evidence="10" id="KW-1185">Reference proteome</keyword>
<feature type="repeat" description="TPR" evidence="7">
    <location>
        <begin position="563"/>
        <end position="596"/>
    </location>
</feature>
<evidence type="ECO:0000256" key="1">
    <source>
        <dbReference type="ARBA" id="ARBA00022618"/>
    </source>
</evidence>
<keyword evidence="5 7" id="KW-0802">TPR repeat</keyword>
<dbReference type="EMBL" id="JAPTSV010000014">
    <property type="protein sequence ID" value="KAJ1520995.1"/>
    <property type="molecule type" value="Genomic_DNA"/>
</dbReference>
<dbReference type="PANTHER" id="PTHR12558:SF9">
    <property type="entry name" value="CELL DIVISION CYCLE PROTEIN 16 HOMOLOG"/>
    <property type="match status" value="1"/>
</dbReference>
<dbReference type="Proteomes" id="UP001075354">
    <property type="component" value="Chromosome 14"/>
</dbReference>
<comment type="caution">
    <text evidence="9">The sequence shown here is derived from an EMBL/GenBank/DDBJ whole genome shotgun (WGS) entry which is preliminary data.</text>
</comment>
<evidence type="ECO:0000313" key="10">
    <source>
        <dbReference type="Proteomes" id="UP001075354"/>
    </source>
</evidence>
<dbReference type="Pfam" id="PF12895">
    <property type="entry name" value="ANAPC3"/>
    <property type="match status" value="1"/>
</dbReference>
<dbReference type="AlphaFoldDB" id="A0AAV7XBZ3"/>
<dbReference type="SUPFAM" id="SSF48452">
    <property type="entry name" value="TPR-like"/>
    <property type="match status" value="1"/>
</dbReference>
<dbReference type="GO" id="GO:0005737">
    <property type="term" value="C:cytoplasm"/>
    <property type="evidence" value="ECO:0007669"/>
    <property type="project" value="TreeGrafter"/>
</dbReference>
<dbReference type="GO" id="GO:0031145">
    <property type="term" value="P:anaphase-promoting complex-dependent catabolic process"/>
    <property type="evidence" value="ECO:0007669"/>
    <property type="project" value="TreeGrafter"/>
</dbReference>
<dbReference type="PANTHER" id="PTHR12558">
    <property type="entry name" value="CELL DIVISION CYCLE 16,23,27"/>
    <property type="match status" value="1"/>
</dbReference>
<feature type="repeat" description="TPR" evidence="7">
    <location>
        <begin position="529"/>
        <end position="562"/>
    </location>
</feature>
<evidence type="ECO:0000313" key="9">
    <source>
        <dbReference type="EMBL" id="KAJ1520995.1"/>
    </source>
</evidence>